<dbReference type="PANTHER" id="PTHR30612:SF0">
    <property type="entry name" value="CHLOROPLAST PROTEIN-TRANSPORTING ATPASE"/>
    <property type="match status" value="1"/>
</dbReference>
<dbReference type="SUPFAM" id="SSF52540">
    <property type="entry name" value="P-loop containing nucleoside triphosphate hydrolases"/>
    <property type="match status" value="2"/>
</dbReference>
<dbReference type="PANTHER" id="PTHR30612">
    <property type="entry name" value="SECA INNER MEMBRANE COMPONENT OF SEC PROTEIN SECRETION SYSTEM"/>
    <property type="match status" value="1"/>
</dbReference>
<keyword evidence="1" id="KW-0813">Transport</keyword>
<evidence type="ECO:0000256" key="1">
    <source>
        <dbReference type="ARBA" id="ARBA00022927"/>
    </source>
</evidence>
<keyword evidence="5" id="KW-1185">Reference proteome</keyword>
<proteinExistence type="predicted"/>
<dbReference type="InterPro" id="IPR027417">
    <property type="entry name" value="P-loop_NTPase"/>
</dbReference>
<dbReference type="AlphaFoldDB" id="A0ABD3QBP1"/>
<sequence>MLGLLGLKVRTVCYSEYLSSRDYDLFEDVFSRFGIKERICYSTIKLFALDSIDEKGDIFALTESFMRGRLAASSISSDAISNLSNNFEVLLVDEVDILFGKEFHGKTLKPVISIKEPEVSEILMRIWNAFNQGGRSLQLCDIQSMPEYSRLLQKLPGHQYYVDNQISRMLSQVGHVDTIPYHLDQDTDKIGYTELDSISYSTEYGYLTVFAYLKESENLRTKDITLEKVLAMKFRCAQFSYVNISPYRIIGVSGTLHALGSYEKTVLGRYNLNKFTYIPSVYSGTNFMFDKAGRGIYLEKSESDFNHRLSTEITQVTRSDGSVIVFFPDNSALQKFVDSPVFRRLGRHKNTLTELTNSTDKEYIINKAATAGQITLSTAIFGRGTDFFCKDETVEKSGGVRIIQTFLSKDLSDEVQIQGRTARQGKHGSYQLVLLESDLERDFDESRGENQIAHEARYE</sequence>
<comment type="caution">
    <text evidence="4">The sequence shown here is derived from an EMBL/GenBank/DDBJ whole genome shotgun (WGS) entry which is preliminary data.</text>
</comment>
<reference evidence="4 5" key="1">
    <citation type="submission" date="2024-10" db="EMBL/GenBank/DDBJ databases">
        <title>Updated reference genomes for cyclostephanoid diatoms.</title>
        <authorList>
            <person name="Roberts W.R."/>
            <person name="Alverson A.J."/>
        </authorList>
    </citation>
    <scope>NUCLEOTIDE SEQUENCE [LARGE SCALE GENOMIC DNA]</scope>
    <source>
        <strain evidence="4 5">AJA010-31</strain>
    </source>
</reference>
<evidence type="ECO:0000313" key="4">
    <source>
        <dbReference type="EMBL" id="KAL3797479.1"/>
    </source>
</evidence>
<keyword evidence="1" id="KW-0653">Protein transport</keyword>
<accession>A0ABD3QBP1</accession>
<dbReference type="InterPro" id="IPR000185">
    <property type="entry name" value="SecA"/>
</dbReference>
<evidence type="ECO:0000256" key="2">
    <source>
        <dbReference type="ARBA" id="ARBA00023010"/>
    </source>
</evidence>
<name>A0ABD3QBP1_9STRA</name>
<evidence type="ECO:0000313" key="5">
    <source>
        <dbReference type="Proteomes" id="UP001530400"/>
    </source>
</evidence>
<protein>
    <recommendedName>
        <fullName evidence="3">SecA family profile domain-containing protein</fullName>
    </recommendedName>
</protein>
<dbReference type="GO" id="GO:0015031">
    <property type="term" value="P:protein transport"/>
    <property type="evidence" value="ECO:0007669"/>
    <property type="project" value="UniProtKB-KW"/>
</dbReference>
<gene>
    <name evidence="4" type="ORF">ACHAWO_008195</name>
</gene>
<dbReference type="Proteomes" id="UP001530400">
    <property type="component" value="Unassembled WGS sequence"/>
</dbReference>
<dbReference type="InterPro" id="IPR014018">
    <property type="entry name" value="SecA_motor_DEAD"/>
</dbReference>
<feature type="domain" description="SecA family profile" evidence="3">
    <location>
        <begin position="1"/>
        <end position="459"/>
    </location>
</feature>
<evidence type="ECO:0000259" key="3">
    <source>
        <dbReference type="PROSITE" id="PS51196"/>
    </source>
</evidence>
<dbReference type="EMBL" id="JALLPJ020000252">
    <property type="protein sequence ID" value="KAL3797479.1"/>
    <property type="molecule type" value="Genomic_DNA"/>
</dbReference>
<dbReference type="Gene3D" id="3.40.50.300">
    <property type="entry name" value="P-loop containing nucleotide triphosphate hydrolases"/>
    <property type="match status" value="1"/>
</dbReference>
<organism evidence="4 5">
    <name type="scientific">Cyclotella atomus</name>
    <dbReference type="NCBI Taxonomy" id="382360"/>
    <lineage>
        <taxon>Eukaryota</taxon>
        <taxon>Sar</taxon>
        <taxon>Stramenopiles</taxon>
        <taxon>Ochrophyta</taxon>
        <taxon>Bacillariophyta</taxon>
        <taxon>Coscinodiscophyceae</taxon>
        <taxon>Thalassiosirophycidae</taxon>
        <taxon>Stephanodiscales</taxon>
        <taxon>Stephanodiscaceae</taxon>
        <taxon>Cyclotella</taxon>
    </lineage>
</organism>
<dbReference type="PROSITE" id="PS51196">
    <property type="entry name" value="SECA_MOTOR_DEAD"/>
    <property type="match status" value="1"/>
</dbReference>
<keyword evidence="2" id="KW-0811">Translocation</keyword>